<evidence type="ECO:0000256" key="8">
    <source>
        <dbReference type="ARBA" id="ARBA00023277"/>
    </source>
</evidence>
<dbReference type="PANTHER" id="PTHR16631">
    <property type="entry name" value="GLUCAN 1,3-BETA-GLUCOSIDASE"/>
    <property type="match status" value="1"/>
</dbReference>
<sequence>MVSSYLTALTVGAAIAMGATDANRLSTGVCYSPWHHQNVNWDVLANDMRQVSQHFSSIRTYHARFAGVNAVDMAASAGIRVAVGVQLTDPRWIDSEIQA</sequence>
<keyword evidence="9" id="KW-0961">Cell wall biogenesis/degradation</keyword>
<dbReference type="AlphaFoldDB" id="A0A421F1C1"/>
<evidence type="ECO:0000313" key="14">
    <source>
        <dbReference type="EMBL" id="RLN14651.1"/>
    </source>
</evidence>
<evidence type="ECO:0000256" key="13">
    <source>
        <dbReference type="ARBA" id="ARBA00043078"/>
    </source>
</evidence>
<evidence type="ECO:0000256" key="6">
    <source>
        <dbReference type="ARBA" id="ARBA00023136"/>
    </source>
</evidence>
<evidence type="ECO:0000313" key="15">
    <source>
        <dbReference type="EMBL" id="RLN72187.1"/>
    </source>
</evidence>
<evidence type="ECO:0000256" key="5">
    <source>
        <dbReference type="ARBA" id="ARBA00022801"/>
    </source>
</evidence>
<comment type="function">
    <text evidence="11">Glucanases play a role in cell expansion during growth, in cell-cell fusion during mating, and in spore release during sporulation. This enzyme may be involved in beta-glucan degradation. Active on laminarin and lichenan.</text>
</comment>
<evidence type="ECO:0000256" key="12">
    <source>
        <dbReference type="ARBA" id="ARBA00042373"/>
    </source>
</evidence>
<keyword evidence="6" id="KW-0472">Membrane</keyword>
<dbReference type="GO" id="GO:0071555">
    <property type="term" value="P:cell wall organization"/>
    <property type="evidence" value="ECO:0007669"/>
    <property type="project" value="UniProtKB-KW"/>
</dbReference>
<keyword evidence="7" id="KW-0325">Glycoprotein</keyword>
<evidence type="ECO:0000256" key="3">
    <source>
        <dbReference type="ARBA" id="ARBA00012780"/>
    </source>
</evidence>
<dbReference type="InterPro" id="IPR017853">
    <property type="entry name" value="GH"/>
</dbReference>
<dbReference type="EC" id="3.2.1.39" evidence="3"/>
<reference evidence="16 17" key="1">
    <citation type="submission" date="2018-07" db="EMBL/GenBank/DDBJ databases">
        <title>Genome sequencing of oomycete isolates from Chile give support for New Zealand origin for Phytophthora kernoviae and make available the first Nothophytophthora sp. genome.</title>
        <authorList>
            <person name="Studholme D.J."/>
            <person name="Sanfuentes E."/>
            <person name="Panda P."/>
            <person name="Hill R."/>
            <person name="Sambles C."/>
            <person name="Grant M."/>
            <person name="Williams N.M."/>
            <person name="Mcdougal R.L."/>
        </authorList>
    </citation>
    <scope>NUCLEOTIDE SEQUENCE [LARGE SCALE GENOMIC DNA]</scope>
    <source>
        <strain evidence="14">Chile2</strain>
        <strain evidence="15">Chile4</strain>
    </source>
</reference>
<comment type="caution">
    <text evidence="14">The sequence shown here is derived from an EMBL/GenBank/DDBJ whole genome shotgun (WGS) entry which is preliminary data.</text>
</comment>
<evidence type="ECO:0000256" key="11">
    <source>
        <dbReference type="ARBA" id="ARBA00037649"/>
    </source>
</evidence>
<keyword evidence="16" id="KW-1185">Reference proteome</keyword>
<evidence type="ECO:0000256" key="2">
    <source>
        <dbReference type="ARBA" id="ARBA00004236"/>
    </source>
</evidence>
<dbReference type="GO" id="GO:0005886">
    <property type="term" value="C:plasma membrane"/>
    <property type="evidence" value="ECO:0007669"/>
    <property type="project" value="UniProtKB-SubCell"/>
</dbReference>
<evidence type="ECO:0000256" key="7">
    <source>
        <dbReference type="ARBA" id="ARBA00023180"/>
    </source>
</evidence>
<dbReference type="PANTHER" id="PTHR16631:SF17">
    <property type="entry name" value="GLUCAN ENDO-1,3-BETA-GLUCOSIDASE BTGC"/>
    <property type="match status" value="1"/>
</dbReference>
<keyword evidence="5" id="KW-0378">Hydrolase</keyword>
<dbReference type="InterPro" id="IPR050732">
    <property type="entry name" value="Beta-glucan_modifiers"/>
</dbReference>
<keyword evidence="10" id="KW-0624">Polysaccharide degradation</keyword>
<evidence type="ECO:0000256" key="9">
    <source>
        <dbReference type="ARBA" id="ARBA00023316"/>
    </source>
</evidence>
<dbReference type="Proteomes" id="UP000285883">
    <property type="component" value="Unassembled WGS sequence"/>
</dbReference>
<comment type="catalytic activity">
    <reaction evidence="1">
        <text>Hydrolysis of (1-&gt;3)-beta-D-glucosidic linkages in (1-&gt;3)-beta-D-glucans.</text>
        <dbReference type="EC" id="3.2.1.39"/>
    </reaction>
</comment>
<evidence type="ECO:0000313" key="16">
    <source>
        <dbReference type="Proteomes" id="UP000285624"/>
    </source>
</evidence>
<dbReference type="EMBL" id="MAYM02001567">
    <property type="protein sequence ID" value="RLN14651.1"/>
    <property type="molecule type" value="Genomic_DNA"/>
</dbReference>
<accession>A0A421F1C1</accession>
<evidence type="ECO:0000256" key="4">
    <source>
        <dbReference type="ARBA" id="ARBA00022475"/>
    </source>
</evidence>
<gene>
    <name evidence="14" type="ORF">BBI17_009940</name>
    <name evidence="15" type="ORF">BBO99_00009880</name>
</gene>
<dbReference type="GO" id="GO:0000272">
    <property type="term" value="P:polysaccharide catabolic process"/>
    <property type="evidence" value="ECO:0007669"/>
    <property type="project" value="UniProtKB-KW"/>
</dbReference>
<keyword evidence="8" id="KW-0119">Carbohydrate metabolism</keyword>
<evidence type="ECO:0000256" key="1">
    <source>
        <dbReference type="ARBA" id="ARBA00000382"/>
    </source>
</evidence>
<dbReference type="GO" id="GO:0042973">
    <property type="term" value="F:glucan endo-1,3-beta-D-glucosidase activity"/>
    <property type="evidence" value="ECO:0007669"/>
    <property type="project" value="UniProtKB-EC"/>
</dbReference>
<protein>
    <recommendedName>
        <fullName evidence="3">glucan endo-1,3-beta-D-glucosidase</fullName>
        <ecNumber evidence="3">3.2.1.39</ecNumber>
    </recommendedName>
    <alternativeName>
        <fullName evidence="13">Endo-1,3-beta-glucanase btgC</fullName>
    </alternativeName>
    <alternativeName>
        <fullName evidence="12">Laminarinase btgC</fullName>
    </alternativeName>
</protein>
<organism evidence="14 17">
    <name type="scientific">Phytophthora kernoviae</name>
    <dbReference type="NCBI Taxonomy" id="325452"/>
    <lineage>
        <taxon>Eukaryota</taxon>
        <taxon>Sar</taxon>
        <taxon>Stramenopiles</taxon>
        <taxon>Oomycota</taxon>
        <taxon>Peronosporomycetes</taxon>
        <taxon>Peronosporales</taxon>
        <taxon>Peronosporaceae</taxon>
        <taxon>Phytophthora</taxon>
    </lineage>
</organism>
<dbReference type="SUPFAM" id="SSF51445">
    <property type="entry name" value="(Trans)glycosidases"/>
    <property type="match status" value="1"/>
</dbReference>
<evidence type="ECO:0000256" key="10">
    <source>
        <dbReference type="ARBA" id="ARBA00023326"/>
    </source>
</evidence>
<name>A0A421F1C1_9STRA</name>
<keyword evidence="4" id="KW-1003">Cell membrane</keyword>
<evidence type="ECO:0000313" key="17">
    <source>
        <dbReference type="Proteomes" id="UP000285883"/>
    </source>
</evidence>
<dbReference type="EMBL" id="MBDN02001295">
    <property type="protein sequence ID" value="RLN72187.1"/>
    <property type="molecule type" value="Genomic_DNA"/>
</dbReference>
<dbReference type="STRING" id="325452.A0A421F1C1"/>
<feature type="non-terminal residue" evidence="14">
    <location>
        <position position="99"/>
    </location>
</feature>
<comment type="subcellular location">
    <subcellularLocation>
        <location evidence="2">Cell membrane</location>
    </subcellularLocation>
</comment>
<dbReference type="Proteomes" id="UP000285624">
    <property type="component" value="Unassembled WGS sequence"/>
</dbReference>
<proteinExistence type="predicted"/>